<dbReference type="Gene3D" id="3.40.640.10">
    <property type="entry name" value="Type I PLP-dependent aspartate aminotransferase-like (Major domain)"/>
    <property type="match status" value="2"/>
</dbReference>
<organism evidence="2 3">
    <name type="scientific">Ectocarpus siliculosus</name>
    <name type="common">Brown alga</name>
    <name type="synonym">Conferva siliculosa</name>
    <dbReference type="NCBI Taxonomy" id="2880"/>
    <lineage>
        <taxon>Eukaryota</taxon>
        <taxon>Sar</taxon>
        <taxon>Stramenopiles</taxon>
        <taxon>Ochrophyta</taxon>
        <taxon>PX clade</taxon>
        <taxon>Phaeophyceae</taxon>
        <taxon>Ectocarpales</taxon>
        <taxon>Ectocarpaceae</taxon>
        <taxon>Ectocarpus</taxon>
    </lineage>
</organism>
<dbReference type="InterPro" id="IPR015424">
    <property type="entry name" value="PyrdxlP-dep_Trfase"/>
</dbReference>
<name>D7FTG7_ECTSI</name>
<dbReference type="Proteomes" id="UP000002630">
    <property type="component" value="Linkage Group LG11"/>
</dbReference>
<dbReference type="Pfam" id="PF06838">
    <property type="entry name" value="Met_gamma_lyase"/>
    <property type="match status" value="3"/>
</dbReference>
<reference evidence="2 3" key="1">
    <citation type="journal article" date="2010" name="Nature">
        <title>The Ectocarpus genome and the independent evolution of multicellularity in brown algae.</title>
        <authorList>
            <person name="Cock J.M."/>
            <person name="Sterck L."/>
            <person name="Rouze P."/>
            <person name="Scornet D."/>
            <person name="Allen A.E."/>
            <person name="Amoutzias G."/>
            <person name="Anthouard V."/>
            <person name="Artiguenave F."/>
            <person name="Aury J.M."/>
            <person name="Badger J.H."/>
            <person name="Beszteri B."/>
            <person name="Billiau K."/>
            <person name="Bonnet E."/>
            <person name="Bothwell J.H."/>
            <person name="Bowler C."/>
            <person name="Boyen C."/>
            <person name="Brownlee C."/>
            <person name="Carrano C.J."/>
            <person name="Charrier B."/>
            <person name="Cho G.Y."/>
            <person name="Coelho S.M."/>
            <person name="Collen J."/>
            <person name="Corre E."/>
            <person name="Da Silva C."/>
            <person name="Delage L."/>
            <person name="Delaroque N."/>
            <person name="Dittami S.M."/>
            <person name="Doulbeau S."/>
            <person name="Elias M."/>
            <person name="Farnham G."/>
            <person name="Gachon C.M."/>
            <person name="Gschloessl B."/>
            <person name="Heesch S."/>
            <person name="Jabbari K."/>
            <person name="Jubin C."/>
            <person name="Kawai H."/>
            <person name="Kimura K."/>
            <person name="Kloareg B."/>
            <person name="Kupper F.C."/>
            <person name="Lang D."/>
            <person name="Le Bail A."/>
            <person name="Leblanc C."/>
            <person name="Lerouge P."/>
            <person name="Lohr M."/>
            <person name="Lopez P.J."/>
            <person name="Martens C."/>
            <person name="Maumus F."/>
            <person name="Michel G."/>
            <person name="Miranda-Saavedra D."/>
            <person name="Morales J."/>
            <person name="Moreau H."/>
            <person name="Motomura T."/>
            <person name="Nagasato C."/>
            <person name="Napoli C.A."/>
            <person name="Nelson D.R."/>
            <person name="Nyvall-Collen P."/>
            <person name="Peters A.F."/>
            <person name="Pommier C."/>
            <person name="Potin P."/>
            <person name="Poulain J."/>
            <person name="Quesneville H."/>
            <person name="Read B."/>
            <person name="Rensing S.A."/>
            <person name="Ritter A."/>
            <person name="Rousvoal S."/>
            <person name="Samanta M."/>
            <person name="Samson G."/>
            <person name="Schroeder D.C."/>
            <person name="Segurens B."/>
            <person name="Strittmatter M."/>
            <person name="Tonon T."/>
            <person name="Tregear J.W."/>
            <person name="Valentin K."/>
            <person name="von Dassow P."/>
            <person name="Yamagishi T."/>
            <person name="Van de Peer Y."/>
            <person name="Wincker P."/>
        </authorList>
    </citation>
    <scope>NUCLEOTIDE SEQUENCE [LARGE SCALE GENOMIC DNA]</scope>
    <source>
        <strain evidence="3">Ec32 / CCAP1310/4</strain>
    </source>
</reference>
<proteinExistence type="predicted"/>
<dbReference type="STRING" id="2880.D7FTG7"/>
<keyword evidence="1" id="KW-0732">Signal</keyword>
<gene>
    <name evidence="2" type="ORF">Esi_0025_0099</name>
</gene>
<sequence length="510" mass="53512">MSGVPRHVLLVAFSFLLVLLRFSSDGGGATCSGFVVPYSSGSGRGAPTAHQRATRKVHQYRTRAAYRRLQVLSLAPRAQKAAVEGAQRVGSSFGAGLSGKEAVDQAGERLIPLFAEVDAHTKRTLRRVLDTFREFRVGSNVFAGVDGYGHGDIGRETLDKVYARLFGAEAALVRVQCFSGTHAIACALFGVLRPGDTMLACSGRPYDTLDEVIGTRIPMNDEYADASDPLPEGLIGNLKEFHVSYTEARWAERGLVVFVDNCYGEFVEEKEPCHVGADLIAGSLIKNPGGTIAKSGGYVAGKRRLVRAAANRLGAPGVAGGATLGQNQNLFQGLFLAPTIVGESLKGAILLAEVFGGTFGLPTNPPPPPPPVFDDTAADVNGDARGATAAAAGGGGSVGAELGGGGAGGRTDIVQALELGDRDRLIKFCEAVQLFSPVNAYVRPVPGVTPGYGDEVIFADGTFVDGSTLELSSDGPLRPPYIVFAQGCTHWTHWALIIEQALLAMGLVEE</sequence>
<evidence type="ECO:0000256" key="1">
    <source>
        <dbReference type="SAM" id="SignalP"/>
    </source>
</evidence>
<dbReference type="EMBL" id="FN649736">
    <property type="protein sequence ID" value="CBJ48545.1"/>
    <property type="molecule type" value="Genomic_DNA"/>
</dbReference>
<evidence type="ECO:0000313" key="3">
    <source>
        <dbReference type="Proteomes" id="UP000002630"/>
    </source>
</evidence>
<dbReference type="SUPFAM" id="SSF53383">
    <property type="entry name" value="PLP-dependent transferases"/>
    <property type="match status" value="1"/>
</dbReference>
<dbReference type="OrthoDB" id="5348404at2759"/>
<feature type="chain" id="PRO_5003095478" evidence="1">
    <location>
        <begin position="29"/>
        <end position="510"/>
    </location>
</feature>
<dbReference type="PANTHER" id="PTHR46658">
    <property type="entry name" value="CYS OR MET METABOLISM PYRIDOXAL-PHOSPHATE-DEPENDENT ENZYME"/>
    <property type="match status" value="1"/>
</dbReference>
<dbReference type="EMBL" id="FN648431">
    <property type="protein sequence ID" value="CBJ48545.1"/>
    <property type="molecule type" value="Genomic_DNA"/>
</dbReference>
<dbReference type="OMA" id="YGHDDLG"/>
<dbReference type="InterPro" id="IPR015421">
    <property type="entry name" value="PyrdxlP-dep_Trfase_major"/>
</dbReference>
<dbReference type="InParanoid" id="D7FTG7"/>
<accession>D7FTG7</accession>
<dbReference type="Gene3D" id="3.90.1150.60">
    <property type="entry name" value="Methioning gamme-lyase, C-terminal domain"/>
    <property type="match status" value="1"/>
</dbReference>
<dbReference type="AlphaFoldDB" id="D7FTG7"/>
<dbReference type="InterPro" id="IPR009651">
    <property type="entry name" value="Met_g_lyase_put"/>
</dbReference>
<dbReference type="PANTHER" id="PTHR46658:SF1">
    <property type="entry name" value="CYS OR MET METABOLISM PYRIDOXAL-PHOSPHATE-DEPENDENT ENZYME"/>
    <property type="match status" value="1"/>
</dbReference>
<feature type="signal peptide" evidence="1">
    <location>
        <begin position="1"/>
        <end position="28"/>
    </location>
</feature>
<dbReference type="eggNOG" id="ENOG502QSV0">
    <property type="taxonomic scope" value="Eukaryota"/>
</dbReference>
<keyword evidence="3" id="KW-1185">Reference proteome</keyword>
<evidence type="ECO:0000313" key="2">
    <source>
        <dbReference type="EMBL" id="CBJ48545.1"/>
    </source>
</evidence>
<protein>
    <submittedName>
        <fullName evidence="2">Aluminium resistance family protein</fullName>
    </submittedName>
</protein>